<dbReference type="PANTHER" id="PTHR43757">
    <property type="entry name" value="AMINOMETHYLTRANSFERASE"/>
    <property type="match status" value="1"/>
</dbReference>
<dbReference type="NCBIfam" id="TIGR00528">
    <property type="entry name" value="gcvT"/>
    <property type="match status" value="1"/>
</dbReference>
<feature type="binding site" evidence="7">
    <location>
        <position position="191"/>
    </location>
    <ligand>
        <name>substrate</name>
    </ligand>
</feature>
<sequence length="368" mass="39186">MTKTLPLSALHEAASARFGPFAGYSMPISYPLGVMKEHLHTRSDAGLFDISHMSHIEVEGPDAGRFIAHACPYHAGDQAIGTGRYTYMLNETGGMIDDLIVSRLSESGYLVVANGACADKDLAHLKALAADFDVSVRPRPRVFLALQGPKAAEVLSRHLPESGSLTFMQVLVTDASTFVSRSGYTGEDGFEIAIDPGADAVAFAENLANEPEVEWIGLGARDSLRIEAGLPLYGQDMDETVNPLTAGLVWAIPKDLRTDGTFIGAKAIAERVELGADRKRSGLTPEGKAPVRGDALLFDSDSDGAAEIGVVTSGGFGPSCGHPVAIASVDRTFTIGDTVYADVRGRKLACTLQKLPFVPHKYKRGKEQ</sequence>
<dbReference type="Gene3D" id="2.40.30.110">
    <property type="entry name" value="Aminomethyltransferase beta-barrel domains"/>
    <property type="match status" value="1"/>
</dbReference>
<dbReference type="InterPro" id="IPR006222">
    <property type="entry name" value="GCVT_N"/>
</dbReference>
<comment type="catalytic activity">
    <reaction evidence="6">
        <text>N(6)-[(R)-S(8)-aminomethyldihydrolipoyl]-L-lysyl-[protein] + (6S)-5,6,7,8-tetrahydrofolate = N(6)-[(R)-dihydrolipoyl]-L-lysyl-[protein] + (6R)-5,10-methylene-5,6,7,8-tetrahydrofolate + NH4(+)</text>
        <dbReference type="Rhea" id="RHEA:16945"/>
        <dbReference type="Rhea" id="RHEA-COMP:10475"/>
        <dbReference type="Rhea" id="RHEA-COMP:10492"/>
        <dbReference type="ChEBI" id="CHEBI:15636"/>
        <dbReference type="ChEBI" id="CHEBI:28938"/>
        <dbReference type="ChEBI" id="CHEBI:57453"/>
        <dbReference type="ChEBI" id="CHEBI:83100"/>
        <dbReference type="ChEBI" id="CHEBI:83143"/>
        <dbReference type="EC" id="2.1.2.10"/>
    </reaction>
</comment>
<dbReference type="Gene3D" id="3.30.1360.120">
    <property type="entry name" value="Probable tRNA modification gtpase trme, domain 1"/>
    <property type="match status" value="1"/>
</dbReference>
<evidence type="ECO:0000256" key="6">
    <source>
        <dbReference type="ARBA" id="ARBA00047665"/>
    </source>
</evidence>
<dbReference type="PIRSF" id="PIRSF006487">
    <property type="entry name" value="GcvT"/>
    <property type="match status" value="1"/>
</dbReference>
<proteinExistence type="inferred from homology"/>
<feature type="domain" description="Aminomethyltransferase C-terminal" evidence="9">
    <location>
        <begin position="278"/>
        <end position="358"/>
    </location>
</feature>
<evidence type="ECO:0000256" key="2">
    <source>
        <dbReference type="ARBA" id="ARBA00012616"/>
    </source>
</evidence>
<feature type="domain" description="GCVT N-terminal" evidence="8">
    <location>
        <begin position="9"/>
        <end position="254"/>
    </location>
</feature>
<dbReference type="Proteomes" id="UP001196509">
    <property type="component" value="Unassembled WGS sequence"/>
</dbReference>
<evidence type="ECO:0000313" key="10">
    <source>
        <dbReference type="EMBL" id="MBW8640447.1"/>
    </source>
</evidence>
<dbReference type="NCBIfam" id="NF010093">
    <property type="entry name" value="PRK13579.1"/>
    <property type="match status" value="1"/>
</dbReference>
<evidence type="ECO:0000256" key="5">
    <source>
        <dbReference type="ARBA" id="ARBA00031395"/>
    </source>
</evidence>
<dbReference type="Gene3D" id="3.30.70.1400">
    <property type="entry name" value="Aminomethyltransferase beta-barrel domains"/>
    <property type="match status" value="1"/>
</dbReference>
<comment type="similarity">
    <text evidence="1">Belongs to the GcvT family.</text>
</comment>
<dbReference type="GO" id="GO:0008483">
    <property type="term" value="F:transaminase activity"/>
    <property type="evidence" value="ECO:0007669"/>
    <property type="project" value="UniProtKB-KW"/>
</dbReference>
<dbReference type="InterPro" id="IPR027266">
    <property type="entry name" value="TrmE/GcvT-like"/>
</dbReference>
<gene>
    <name evidence="10" type="primary">gcvT</name>
    <name evidence="10" type="ORF">K1W69_24865</name>
</gene>
<evidence type="ECO:0000256" key="1">
    <source>
        <dbReference type="ARBA" id="ARBA00008609"/>
    </source>
</evidence>
<name>A0AAE3D3U1_9HYPH</name>
<evidence type="ECO:0000256" key="7">
    <source>
        <dbReference type="PIRSR" id="PIRSR006487-1"/>
    </source>
</evidence>
<dbReference type="Pfam" id="PF08669">
    <property type="entry name" value="GCV_T_C"/>
    <property type="match status" value="1"/>
</dbReference>
<comment type="caution">
    <text evidence="10">The sequence shown here is derived from an EMBL/GenBank/DDBJ whole genome shotgun (WGS) entry which is preliminary data.</text>
</comment>
<evidence type="ECO:0000256" key="3">
    <source>
        <dbReference type="ARBA" id="ARBA00022576"/>
    </source>
</evidence>
<protein>
    <recommendedName>
        <fullName evidence="2">aminomethyltransferase</fullName>
        <ecNumber evidence="2">2.1.2.10</ecNumber>
    </recommendedName>
    <alternativeName>
        <fullName evidence="5">Glycine cleavage system T protein</fullName>
    </alternativeName>
</protein>
<evidence type="ECO:0000256" key="4">
    <source>
        <dbReference type="ARBA" id="ARBA00022679"/>
    </source>
</evidence>
<dbReference type="GO" id="GO:0006546">
    <property type="term" value="P:glycine catabolic process"/>
    <property type="evidence" value="ECO:0007669"/>
    <property type="project" value="InterPro"/>
</dbReference>
<dbReference type="InterPro" id="IPR028896">
    <property type="entry name" value="GcvT/YgfZ/DmdA"/>
</dbReference>
<accession>A0AAE3D3U1</accession>
<keyword evidence="11" id="KW-1185">Reference proteome</keyword>
<dbReference type="SUPFAM" id="SSF101790">
    <property type="entry name" value="Aminomethyltransferase beta-barrel domain"/>
    <property type="match status" value="1"/>
</dbReference>
<dbReference type="AlphaFoldDB" id="A0AAE3D3U1"/>
<keyword evidence="3" id="KW-0032">Aminotransferase</keyword>
<dbReference type="PANTHER" id="PTHR43757:SF2">
    <property type="entry name" value="AMINOMETHYLTRANSFERASE, MITOCHONDRIAL"/>
    <property type="match status" value="1"/>
</dbReference>
<dbReference type="GO" id="GO:0004047">
    <property type="term" value="F:aminomethyltransferase activity"/>
    <property type="evidence" value="ECO:0007669"/>
    <property type="project" value="UniProtKB-EC"/>
</dbReference>
<dbReference type="GO" id="GO:0005960">
    <property type="term" value="C:glycine cleavage complex"/>
    <property type="evidence" value="ECO:0007669"/>
    <property type="project" value="InterPro"/>
</dbReference>
<reference evidence="10" key="1">
    <citation type="submission" date="2021-08" db="EMBL/GenBank/DDBJ databases">
        <title>Hoeflea bacterium WL0058 sp. nov., isolated from the sediment.</title>
        <authorList>
            <person name="Wang L."/>
            <person name="Zhang D."/>
        </authorList>
    </citation>
    <scope>NUCLEOTIDE SEQUENCE</scope>
    <source>
        <strain evidence="10">WL0058</strain>
    </source>
</reference>
<dbReference type="InterPro" id="IPR029043">
    <property type="entry name" value="GcvT/YgfZ_C"/>
</dbReference>
<evidence type="ECO:0000259" key="9">
    <source>
        <dbReference type="Pfam" id="PF08669"/>
    </source>
</evidence>
<evidence type="ECO:0000259" key="8">
    <source>
        <dbReference type="Pfam" id="PF01571"/>
    </source>
</evidence>
<dbReference type="Pfam" id="PF01571">
    <property type="entry name" value="GCV_T"/>
    <property type="match status" value="1"/>
</dbReference>
<dbReference type="Gene3D" id="4.10.1250.10">
    <property type="entry name" value="Aminomethyltransferase fragment"/>
    <property type="match status" value="1"/>
</dbReference>
<evidence type="ECO:0000313" key="11">
    <source>
        <dbReference type="Proteomes" id="UP001196509"/>
    </source>
</evidence>
<dbReference type="EMBL" id="JAICBX010000006">
    <property type="protein sequence ID" value="MBW8640447.1"/>
    <property type="molecule type" value="Genomic_DNA"/>
</dbReference>
<dbReference type="EC" id="2.1.2.10" evidence="2"/>
<dbReference type="InterPro" id="IPR006223">
    <property type="entry name" value="GcvT"/>
</dbReference>
<dbReference type="SUPFAM" id="SSF103025">
    <property type="entry name" value="Folate-binding domain"/>
    <property type="match status" value="1"/>
</dbReference>
<dbReference type="InterPro" id="IPR013977">
    <property type="entry name" value="GcvT_C"/>
</dbReference>
<keyword evidence="4 10" id="KW-0808">Transferase</keyword>
<dbReference type="NCBIfam" id="NF001567">
    <property type="entry name" value="PRK00389.1"/>
    <property type="match status" value="1"/>
</dbReference>
<organism evidence="10 11">
    <name type="scientific">Flavimaribacter sediminis</name>
    <dbReference type="NCBI Taxonomy" id="2865987"/>
    <lineage>
        <taxon>Bacteria</taxon>
        <taxon>Pseudomonadati</taxon>
        <taxon>Pseudomonadota</taxon>
        <taxon>Alphaproteobacteria</taxon>
        <taxon>Hyphomicrobiales</taxon>
        <taxon>Rhizobiaceae</taxon>
        <taxon>Flavimaribacter</taxon>
    </lineage>
</organism>